<dbReference type="Pfam" id="PF22848">
    <property type="entry name" value="ASD1_dom"/>
    <property type="match status" value="1"/>
</dbReference>
<comment type="caution">
    <text evidence="8">The sequence shown here is derived from an EMBL/GenBank/DDBJ whole genome shotgun (WGS) entry which is preliminary data.</text>
</comment>
<dbReference type="Proteomes" id="UP000773462">
    <property type="component" value="Unassembled WGS sequence"/>
</dbReference>
<keyword evidence="5" id="KW-0378">Hydrolase</keyword>
<proteinExistence type="inferred from homology"/>
<dbReference type="SUPFAM" id="SSF51445">
    <property type="entry name" value="(Trans)glycosidases"/>
    <property type="match status" value="1"/>
</dbReference>
<evidence type="ECO:0000256" key="4">
    <source>
        <dbReference type="ARBA" id="ARBA00022729"/>
    </source>
</evidence>
<evidence type="ECO:0000313" key="8">
    <source>
        <dbReference type="EMBL" id="MBP2114808.1"/>
    </source>
</evidence>
<accession>A0ABS4NXL8</accession>
<dbReference type="SMART" id="SM00813">
    <property type="entry name" value="Alpha-L-AF_C"/>
    <property type="match status" value="1"/>
</dbReference>
<protein>
    <recommendedName>
        <fullName evidence="3">non-reducing end alpha-L-arabinofuranosidase</fullName>
        <ecNumber evidence="3">3.2.1.55</ecNumber>
    </recommendedName>
</protein>
<evidence type="ECO:0000256" key="1">
    <source>
        <dbReference type="ARBA" id="ARBA00001462"/>
    </source>
</evidence>
<dbReference type="RefSeq" id="WP_209877544.1">
    <property type="nucleotide sequence ID" value="NZ_JAGGLV010000020.1"/>
</dbReference>
<evidence type="ECO:0000256" key="6">
    <source>
        <dbReference type="ARBA" id="ARBA00023180"/>
    </source>
</evidence>
<evidence type="ECO:0000256" key="2">
    <source>
        <dbReference type="ARBA" id="ARBA00007186"/>
    </source>
</evidence>
<evidence type="ECO:0000259" key="7">
    <source>
        <dbReference type="SMART" id="SM00813"/>
    </source>
</evidence>
<sequence>MKLQITDKPGVSISKGMIGLFFEDINYGLDGGLHAEMIENRSFEFMKAQGDRESYSESHDGLYGWTAYPAEASGATLQIGAEHPQNEVNPHYLAFTAGETQKAFTNKAYDGVSLKQGLSYEVSFYARAEGYAGGIEVSVEQNSTVMAQAVIATAVGEEWTRYTAQLSCNEPVLYGDFVIRLDAPGMVCFDFVSMIPSDAVLGLFRRDLVGLLEEMKPGFLRFPGGCIVEGYNLENRYQWKRSVGAAEQRKNNSSRWALHGNHEENQYTSEYSHYNQSLGIGFYEYFLLCEYLGARPIPVLNVGLACQFQSTEHVGVHDEDFQEYIQDALDLLEFANGPVDSPWGRLRSEMGHPEPFGLEMIGIGNEQWETEHADFFTRYDLFEQAIHAKYPSVQLIGSAGPDVSSDNYTRAWEYYRKRAAGNPNFVYAIDEHYYVKPEWLCENVHFYDQYPRDIKVFAGEYAGHYGNGMNSPHFNSWGAALAEAAFLTGLERNADIVVLASYAPLFARLGYAQWSPDMIWFDGESSYGTPSYYVQQMYSTLMGTKVLQTVHDQEEIPYTVSYDEEQQVLYVKLVNTLDRKVQVELETALSLTGRGVAYVMQGQEADVNSIEAPRNIAPKLVPLETADSMVYELGPKSFHVLRMECGVR</sequence>
<dbReference type="InterPro" id="IPR010720">
    <property type="entry name" value="Alpha-L-AF_C"/>
</dbReference>
<dbReference type="Gene3D" id="3.20.20.80">
    <property type="entry name" value="Glycosidases"/>
    <property type="match status" value="1"/>
</dbReference>
<dbReference type="SUPFAM" id="SSF51011">
    <property type="entry name" value="Glycosyl hydrolase domain"/>
    <property type="match status" value="1"/>
</dbReference>
<keyword evidence="6" id="KW-0325">Glycoprotein</keyword>
<dbReference type="PANTHER" id="PTHR31776:SF0">
    <property type="entry name" value="ALPHA-L-ARABINOFURANOSIDASE 1"/>
    <property type="match status" value="1"/>
</dbReference>
<dbReference type="EMBL" id="JAGGLV010000020">
    <property type="protein sequence ID" value="MBP2114808.1"/>
    <property type="molecule type" value="Genomic_DNA"/>
</dbReference>
<name>A0ABS4NXL8_9BACL</name>
<dbReference type="Pfam" id="PF06964">
    <property type="entry name" value="Alpha-L-AF_C"/>
    <property type="match status" value="1"/>
</dbReference>
<reference evidence="8 9" key="1">
    <citation type="submission" date="2021-03" db="EMBL/GenBank/DDBJ databases">
        <title>Genomic Encyclopedia of Type Strains, Phase IV (KMG-IV): sequencing the most valuable type-strain genomes for metagenomic binning, comparative biology and taxonomic classification.</title>
        <authorList>
            <person name="Goeker M."/>
        </authorList>
    </citation>
    <scope>NUCLEOTIDE SEQUENCE [LARGE SCALE GENOMIC DNA]</scope>
    <source>
        <strain evidence="8 9">DSM 101953</strain>
    </source>
</reference>
<keyword evidence="4" id="KW-0732">Signal</keyword>
<dbReference type="Pfam" id="PF02018">
    <property type="entry name" value="CBM_4_9"/>
    <property type="match status" value="1"/>
</dbReference>
<gene>
    <name evidence="8" type="ORF">J2Z70_004992</name>
</gene>
<dbReference type="SUPFAM" id="SSF49785">
    <property type="entry name" value="Galactose-binding domain-like"/>
    <property type="match status" value="1"/>
</dbReference>
<evidence type="ECO:0000313" key="9">
    <source>
        <dbReference type="Proteomes" id="UP000773462"/>
    </source>
</evidence>
<organism evidence="8 9">
    <name type="scientific">Paenibacillus silagei</name>
    <dbReference type="NCBI Taxonomy" id="1670801"/>
    <lineage>
        <taxon>Bacteria</taxon>
        <taxon>Bacillati</taxon>
        <taxon>Bacillota</taxon>
        <taxon>Bacilli</taxon>
        <taxon>Bacillales</taxon>
        <taxon>Paenibacillaceae</taxon>
        <taxon>Paenibacillus</taxon>
    </lineage>
</organism>
<comment type="similarity">
    <text evidence="2">Belongs to the glycosyl hydrolase 51 family.</text>
</comment>
<dbReference type="InterPro" id="IPR055235">
    <property type="entry name" value="ASD1_cat"/>
</dbReference>
<dbReference type="InterPro" id="IPR051563">
    <property type="entry name" value="Glycosyl_Hydrolase_51"/>
</dbReference>
<feature type="domain" description="Alpha-L-arabinofuranosidase C-terminal" evidence="7">
    <location>
        <begin position="459"/>
        <end position="637"/>
    </location>
</feature>
<dbReference type="InterPro" id="IPR017853">
    <property type="entry name" value="GH"/>
</dbReference>
<evidence type="ECO:0000256" key="5">
    <source>
        <dbReference type="ARBA" id="ARBA00022801"/>
    </source>
</evidence>
<comment type="catalytic activity">
    <reaction evidence="1">
        <text>Hydrolysis of terminal non-reducing alpha-L-arabinofuranoside residues in alpha-L-arabinosides.</text>
        <dbReference type="EC" id="3.2.1.55"/>
    </reaction>
</comment>
<evidence type="ECO:0000256" key="3">
    <source>
        <dbReference type="ARBA" id="ARBA00012670"/>
    </source>
</evidence>
<dbReference type="EC" id="3.2.1.55" evidence="3"/>
<dbReference type="InterPro" id="IPR003305">
    <property type="entry name" value="CenC_carb-bd"/>
</dbReference>
<keyword evidence="9" id="KW-1185">Reference proteome</keyword>
<dbReference type="Gene3D" id="2.60.120.260">
    <property type="entry name" value="Galactose-binding domain-like"/>
    <property type="match status" value="1"/>
</dbReference>
<dbReference type="InterPro" id="IPR008979">
    <property type="entry name" value="Galactose-bd-like_sf"/>
</dbReference>
<dbReference type="PANTHER" id="PTHR31776">
    <property type="entry name" value="ALPHA-L-ARABINOFURANOSIDASE 1"/>
    <property type="match status" value="1"/>
</dbReference>